<keyword evidence="3" id="KW-1185">Reference proteome</keyword>
<evidence type="ECO:0000313" key="3">
    <source>
        <dbReference type="Proteomes" id="UP001153076"/>
    </source>
</evidence>
<organism evidence="2 3">
    <name type="scientific">Carnegiea gigantea</name>
    <dbReference type="NCBI Taxonomy" id="171969"/>
    <lineage>
        <taxon>Eukaryota</taxon>
        <taxon>Viridiplantae</taxon>
        <taxon>Streptophyta</taxon>
        <taxon>Embryophyta</taxon>
        <taxon>Tracheophyta</taxon>
        <taxon>Spermatophyta</taxon>
        <taxon>Magnoliopsida</taxon>
        <taxon>eudicotyledons</taxon>
        <taxon>Gunneridae</taxon>
        <taxon>Pentapetalae</taxon>
        <taxon>Caryophyllales</taxon>
        <taxon>Cactineae</taxon>
        <taxon>Cactaceae</taxon>
        <taxon>Cactoideae</taxon>
        <taxon>Echinocereeae</taxon>
        <taxon>Carnegiea</taxon>
    </lineage>
</organism>
<reference evidence="2" key="1">
    <citation type="submission" date="2022-04" db="EMBL/GenBank/DDBJ databases">
        <title>Carnegiea gigantea Genome sequencing and assembly v2.</title>
        <authorList>
            <person name="Copetti D."/>
            <person name="Sanderson M.J."/>
            <person name="Burquez A."/>
            <person name="Wojciechowski M.F."/>
        </authorList>
    </citation>
    <scope>NUCLEOTIDE SEQUENCE</scope>
    <source>
        <strain evidence="2">SGP5-SGP5p</strain>
        <tissue evidence="2">Aerial part</tissue>
    </source>
</reference>
<protein>
    <submittedName>
        <fullName evidence="2">Uncharacterized protein</fullName>
    </submittedName>
</protein>
<feature type="region of interest" description="Disordered" evidence="1">
    <location>
        <begin position="122"/>
        <end position="144"/>
    </location>
</feature>
<accession>A0A9Q1KJP6</accession>
<sequence>MVFPPIYNTREMADHESFTSASSPSRRLPRPMPTLFIARSRGRRVNFELPEMVQATFYAMLLNKAVELGMVHGFMAKGLKSALVGLRWSSFKVWTSCVNHQLRKAQLRWPAIEVEVCGPLDGQEESFGSNGPPAPSSNEEKEKENGLGLFPNFVNTEQAVEYVRERFRWSLRDPTDPGPRPLPSDYHGRWPCLTSRW</sequence>
<proteinExistence type="predicted"/>
<evidence type="ECO:0000313" key="2">
    <source>
        <dbReference type="EMBL" id="KAJ8444099.1"/>
    </source>
</evidence>
<dbReference type="EMBL" id="JAKOGI010000107">
    <property type="protein sequence ID" value="KAJ8444099.1"/>
    <property type="molecule type" value="Genomic_DNA"/>
</dbReference>
<gene>
    <name evidence="2" type="ORF">Cgig2_025100</name>
</gene>
<dbReference type="AlphaFoldDB" id="A0A9Q1KJP6"/>
<comment type="caution">
    <text evidence="2">The sequence shown here is derived from an EMBL/GenBank/DDBJ whole genome shotgun (WGS) entry which is preliminary data.</text>
</comment>
<dbReference type="Proteomes" id="UP001153076">
    <property type="component" value="Unassembled WGS sequence"/>
</dbReference>
<name>A0A9Q1KJP6_9CARY</name>
<evidence type="ECO:0000256" key="1">
    <source>
        <dbReference type="SAM" id="MobiDB-lite"/>
    </source>
</evidence>